<evidence type="ECO:0000256" key="5">
    <source>
        <dbReference type="ARBA" id="ARBA00023004"/>
    </source>
</evidence>
<dbReference type="RefSeq" id="WP_379692061.1">
    <property type="nucleotide sequence ID" value="NZ_JBHSXH010000004.1"/>
</dbReference>
<accession>A0ABD5TXT9</accession>
<evidence type="ECO:0000313" key="9">
    <source>
        <dbReference type="Proteomes" id="UP001596408"/>
    </source>
</evidence>
<evidence type="ECO:0000256" key="7">
    <source>
        <dbReference type="SAM" id="MobiDB-lite"/>
    </source>
</evidence>
<proteinExistence type="inferred from homology"/>
<keyword evidence="6" id="KW-0503">Monooxygenase</keyword>
<dbReference type="Pfam" id="PF00067">
    <property type="entry name" value="p450"/>
    <property type="match status" value="1"/>
</dbReference>
<gene>
    <name evidence="8" type="ORF">ACFQEV_01120</name>
</gene>
<dbReference type="PRINTS" id="PR00385">
    <property type="entry name" value="P450"/>
</dbReference>
<reference evidence="8 9" key="1">
    <citation type="journal article" date="2019" name="Int. J. Syst. Evol. Microbiol.">
        <title>The Global Catalogue of Microorganisms (GCM) 10K type strain sequencing project: providing services to taxonomists for standard genome sequencing and annotation.</title>
        <authorList>
            <consortium name="The Broad Institute Genomics Platform"/>
            <consortium name="The Broad Institute Genome Sequencing Center for Infectious Disease"/>
            <person name="Wu L."/>
            <person name="Ma J."/>
        </authorList>
    </citation>
    <scope>NUCLEOTIDE SEQUENCE [LARGE SCALE GENOMIC DNA]</scope>
    <source>
        <strain evidence="8 9">YIM 94188</strain>
    </source>
</reference>
<keyword evidence="5" id="KW-0408">Iron</keyword>
<dbReference type="PANTHER" id="PTHR24291:SF50">
    <property type="entry name" value="BIFUNCTIONAL ALBAFLAVENONE MONOOXYGENASE_TERPENE SYNTHASE"/>
    <property type="match status" value="1"/>
</dbReference>
<comment type="caution">
    <text evidence="8">The sequence shown here is derived from an EMBL/GenBank/DDBJ whole genome shotgun (WGS) entry which is preliminary data.</text>
</comment>
<evidence type="ECO:0000313" key="8">
    <source>
        <dbReference type="EMBL" id="MFC6823609.1"/>
    </source>
</evidence>
<dbReference type="PANTHER" id="PTHR24291">
    <property type="entry name" value="CYTOCHROME P450 FAMILY 4"/>
    <property type="match status" value="1"/>
</dbReference>
<keyword evidence="2" id="KW-0349">Heme</keyword>
<sequence length="449" mass="51735">MSHDTSKRSPSNSPPEPPTLPLVGHTHQFLRRNPLKWFTELNEEYESTVQLRIAGQRLILPTRPSDIERVLVSNNENYRKGGFQKRVTRSLLGDGLVLAEGEEWRTNRRAIEPAFYSQQIEKYRDVVRFHARSVADEFSDGDVIDLEVEMKRLTLNIIVEVLFGVDLSTESWELKPAFERILAHFERISRTYIYLPEWIPTPENLAYRRALNTLDTAVEELVEQHRARGKESLAVLGRLQNSELTQNERPVRDEVVTLLVAGHETTALALTFTGYLLATHQETQATLAKEVRELPVRTLLQRRGEYSVLDKVLKESLRLFPPVFGIFRQPTTDDSLSGYRVPAGSLVALNQWVVHRDPRWFDAPTEFHPERWSIEFERELSPGAYFPFAGGPRRCVGERFALMEVKIVLSELLKRFELRPELRQPLEVVPSLTTQPATEIRISVHDRAE</sequence>
<dbReference type="PRINTS" id="PR00465">
    <property type="entry name" value="EP450IV"/>
</dbReference>
<dbReference type="InterPro" id="IPR050196">
    <property type="entry name" value="Cytochrome_P450_Monoox"/>
</dbReference>
<dbReference type="GO" id="GO:0046872">
    <property type="term" value="F:metal ion binding"/>
    <property type="evidence" value="ECO:0007669"/>
    <property type="project" value="UniProtKB-KW"/>
</dbReference>
<keyword evidence="4" id="KW-0560">Oxidoreductase</keyword>
<name>A0ABD5TXT9_9EURY</name>
<dbReference type="GO" id="GO:0004497">
    <property type="term" value="F:monooxygenase activity"/>
    <property type="evidence" value="ECO:0007669"/>
    <property type="project" value="UniProtKB-KW"/>
</dbReference>
<protein>
    <submittedName>
        <fullName evidence="8">Cytochrome P450</fullName>
    </submittedName>
</protein>
<dbReference type="InterPro" id="IPR002403">
    <property type="entry name" value="Cyt_P450_E_grp-IV"/>
</dbReference>
<comment type="similarity">
    <text evidence="1">Belongs to the cytochrome P450 family.</text>
</comment>
<dbReference type="AlphaFoldDB" id="A0ABD5TXT9"/>
<dbReference type="InterPro" id="IPR001128">
    <property type="entry name" value="Cyt_P450"/>
</dbReference>
<feature type="region of interest" description="Disordered" evidence="7">
    <location>
        <begin position="1"/>
        <end position="23"/>
    </location>
</feature>
<evidence type="ECO:0000256" key="4">
    <source>
        <dbReference type="ARBA" id="ARBA00023002"/>
    </source>
</evidence>
<dbReference type="SUPFAM" id="SSF48264">
    <property type="entry name" value="Cytochrome P450"/>
    <property type="match status" value="1"/>
</dbReference>
<organism evidence="8 9">
    <name type="scientific">Halopelagius fulvigenes</name>
    <dbReference type="NCBI Taxonomy" id="1198324"/>
    <lineage>
        <taxon>Archaea</taxon>
        <taxon>Methanobacteriati</taxon>
        <taxon>Methanobacteriota</taxon>
        <taxon>Stenosarchaea group</taxon>
        <taxon>Halobacteria</taxon>
        <taxon>Halobacteriales</taxon>
        <taxon>Haloferacaceae</taxon>
    </lineage>
</organism>
<keyword evidence="3" id="KW-0479">Metal-binding</keyword>
<dbReference type="Gene3D" id="1.10.630.10">
    <property type="entry name" value="Cytochrome P450"/>
    <property type="match status" value="1"/>
</dbReference>
<keyword evidence="9" id="KW-1185">Reference proteome</keyword>
<dbReference type="EMBL" id="JBHSXH010000004">
    <property type="protein sequence ID" value="MFC6823609.1"/>
    <property type="molecule type" value="Genomic_DNA"/>
</dbReference>
<dbReference type="InterPro" id="IPR036396">
    <property type="entry name" value="Cyt_P450_sf"/>
</dbReference>
<evidence type="ECO:0000256" key="1">
    <source>
        <dbReference type="ARBA" id="ARBA00010617"/>
    </source>
</evidence>
<dbReference type="Proteomes" id="UP001596408">
    <property type="component" value="Unassembled WGS sequence"/>
</dbReference>
<evidence type="ECO:0000256" key="6">
    <source>
        <dbReference type="ARBA" id="ARBA00023033"/>
    </source>
</evidence>
<evidence type="ECO:0000256" key="2">
    <source>
        <dbReference type="ARBA" id="ARBA00022617"/>
    </source>
</evidence>
<evidence type="ECO:0000256" key="3">
    <source>
        <dbReference type="ARBA" id="ARBA00022723"/>
    </source>
</evidence>